<evidence type="ECO:0000256" key="1">
    <source>
        <dbReference type="ARBA" id="ARBA00009225"/>
    </source>
</evidence>
<name>A0A0W0D881_CANGB</name>
<dbReference type="GO" id="GO:0004340">
    <property type="term" value="F:glucokinase activity"/>
    <property type="evidence" value="ECO:0007669"/>
    <property type="project" value="TreeGrafter"/>
</dbReference>
<dbReference type="CDD" id="cd24000">
    <property type="entry name" value="ASKHA_NBD_HK"/>
    <property type="match status" value="1"/>
</dbReference>
<dbReference type="EC" id="2.7.1.-" evidence="6"/>
<dbReference type="GO" id="GO:0005829">
    <property type="term" value="C:cytosol"/>
    <property type="evidence" value="ECO:0007669"/>
    <property type="project" value="TreeGrafter"/>
</dbReference>
<comment type="caution">
    <text evidence="9">The sequence shown here is derived from an EMBL/GenBank/DDBJ whole genome shotgun (WGS) entry which is preliminary data.</text>
</comment>
<dbReference type="VEuPathDB" id="FungiDB:B1J91_M00682g"/>
<dbReference type="InterPro" id="IPR022672">
    <property type="entry name" value="Hexokinase_N"/>
</dbReference>
<accession>A0A0W0D881</accession>
<evidence type="ECO:0000259" key="7">
    <source>
        <dbReference type="Pfam" id="PF00349"/>
    </source>
</evidence>
<dbReference type="GO" id="GO:0001678">
    <property type="term" value="P:intracellular glucose homeostasis"/>
    <property type="evidence" value="ECO:0007669"/>
    <property type="project" value="InterPro"/>
</dbReference>
<dbReference type="Gene3D" id="3.40.367.20">
    <property type="match status" value="1"/>
</dbReference>
<keyword evidence="4 6" id="KW-0418">Kinase</keyword>
<dbReference type="GO" id="GO:0005739">
    <property type="term" value="C:mitochondrion"/>
    <property type="evidence" value="ECO:0007669"/>
    <property type="project" value="TreeGrafter"/>
</dbReference>
<dbReference type="SUPFAM" id="SSF53067">
    <property type="entry name" value="Actin-like ATPase domain"/>
    <property type="match status" value="2"/>
</dbReference>
<keyword evidence="3 6" id="KW-0547">Nucleotide-binding</keyword>
<evidence type="ECO:0000256" key="4">
    <source>
        <dbReference type="ARBA" id="ARBA00022777"/>
    </source>
</evidence>
<dbReference type="VEuPathDB" id="FungiDB:GWK60_M00583"/>
<keyword evidence="5 6" id="KW-0067">ATP-binding</keyword>
<evidence type="ECO:0000256" key="3">
    <source>
        <dbReference type="ARBA" id="ARBA00022741"/>
    </source>
</evidence>
<gene>
    <name evidence="9" type="ORF">AO440_003886</name>
</gene>
<dbReference type="GO" id="GO:0006006">
    <property type="term" value="P:glucose metabolic process"/>
    <property type="evidence" value="ECO:0007669"/>
    <property type="project" value="TreeGrafter"/>
</dbReference>
<proteinExistence type="inferred from homology"/>
<dbReference type="UniPathway" id="UPA00109">
    <property type="reaction ID" value="UER00180"/>
</dbReference>
<dbReference type="InterPro" id="IPR022673">
    <property type="entry name" value="Hexokinase_C"/>
</dbReference>
<reference evidence="9 10" key="1">
    <citation type="submission" date="2015-10" db="EMBL/GenBank/DDBJ databases">
        <title>Draft genomes sequences of Candida glabrata isolates 1A, 1B, 2A, 2B, 3A and 3B.</title>
        <authorList>
            <person name="Haavelsrud O.E."/>
            <person name="Gaustad P."/>
        </authorList>
    </citation>
    <scope>NUCLEOTIDE SEQUENCE [LARGE SCALE GENOMIC DNA]</scope>
    <source>
        <strain evidence="9">910700640</strain>
    </source>
</reference>
<dbReference type="EMBL" id="LLZZ01000106">
    <property type="protein sequence ID" value="KTB08008.1"/>
    <property type="molecule type" value="Genomic_DNA"/>
</dbReference>
<evidence type="ECO:0000256" key="6">
    <source>
        <dbReference type="RuleBase" id="RU362007"/>
    </source>
</evidence>
<comment type="similarity">
    <text evidence="1 6">Belongs to the hexokinase family.</text>
</comment>
<dbReference type="PRINTS" id="PR00475">
    <property type="entry name" value="HEXOKINASE"/>
</dbReference>
<dbReference type="AlphaFoldDB" id="A0A0W0D881"/>
<feature type="domain" description="Hexokinase N-terminal" evidence="7">
    <location>
        <begin position="17"/>
        <end position="207"/>
    </location>
</feature>
<feature type="domain" description="Hexokinase C-terminal" evidence="8">
    <location>
        <begin position="215"/>
        <end position="430"/>
    </location>
</feature>
<dbReference type="GO" id="GO:0006013">
    <property type="term" value="P:mannose metabolic process"/>
    <property type="evidence" value="ECO:0007669"/>
    <property type="project" value="TreeGrafter"/>
</dbReference>
<dbReference type="VEuPathDB" id="FungiDB:CAGL0M00682g"/>
<sequence length="439" mass="50785">MRPIGTMTIANPEKILEEVKSQLGVRQSLATITEKFQEELDFMLKNCKKSMLPFPQVCCRGWSEYNEPMDMLAIDFGGSVLKFAVINMPQCQMELKYELEIKSKIVDFKFFDNIVEWICNRIPINNERSLPRKFIVAITFSFPVNANNEIVAMGKGFRMSPELKGISILDILKQSFDRLEKEYSSSFTFEISNVINDSLAVHMTSKYLQSDNNDKISLILGTGVNSCFEVQYEDLPQFKKDILTQFSDDYREKVLINSEMGFLGRYSKSIEFGNFDTNIDDKMPLESITSGKWIPQILHNIIRYYNLLPMVGDEEIKYDGRLICEILSDGECPSEYLLSLWDYEVYQIIRQITKLLINRAAIYLVAAIIAIRKFVSPEIYFTKGGIDIDYVGSFLNYCQYYQERIHFHSKGMVKLQFLNDSNLYGCAITAYSNIFENRI</sequence>
<dbReference type="GO" id="GO:0006096">
    <property type="term" value="P:glycolytic process"/>
    <property type="evidence" value="ECO:0007669"/>
    <property type="project" value="UniProtKB-UniPathway"/>
</dbReference>
<dbReference type="InterPro" id="IPR001312">
    <property type="entry name" value="Hexokinase"/>
</dbReference>
<dbReference type="GO" id="GO:0008865">
    <property type="term" value="F:fructokinase activity"/>
    <property type="evidence" value="ECO:0007669"/>
    <property type="project" value="TreeGrafter"/>
</dbReference>
<dbReference type="Gene3D" id="3.30.420.40">
    <property type="match status" value="1"/>
</dbReference>
<evidence type="ECO:0000256" key="2">
    <source>
        <dbReference type="ARBA" id="ARBA00022679"/>
    </source>
</evidence>
<dbReference type="PANTHER" id="PTHR19443">
    <property type="entry name" value="HEXOKINASE"/>
    <property type="match status" value="1"/>
</dbReference>
<evidence type="ECO:0000313" key="10">
    <source>
        <dbReference type="Proteomes" id="UP000054886"/>
    </source>
</evidence>
<dbReference type="Pfam" id="PF03727">
    <property type="entry name" value="Hexokinase_2"/>
    <property type="match status" value="1"/>
</dbReference>
<evidence type="ECO:0000256" key="5">
    <source>
        <dbReference type="ARBA" id="ARBA00022840"/>
    </source>
</evidence>
<keyword evidence="6" id="KW-0324">Glycolysis</keyword>
<dbReference type="InterPro" id="IPR043129">
    <property type="entry name" value="ATPase_NBD"/>
</dbReference>
<evidence type="ECO:0000259" key="8">
    <source>
        <dbReference type="Pfam" id="PF03727"/>
    </source>
</evidence>
<dbReference type="VEuPathDB" id="FungiDB:GVI51_M00583"/>
<dbReference type="Pfam" id="PF00349">
    <property type="entry name" value="Hexokinase_1"/>
    <property type="match status" value="1"/>
</dbReference>
<dbReference type="Proteomes" id="UP000054886">
    <property type="component" value="Unassembled WGS sequence"/>
</dbReference>
<dbReference type="GO" id="GO:0019158">
    <property type="term" value="F:mannokinase activity"/>
    <property type="evidence" value="ECO:0007669"/>
    <property type="project" value="TreeGrafter"/>
</dbReference>
<dbReference type="PANTHER" id="PTHR19443:SF83">
    <property type="entry name" value="N-ACETYLGLUCOSAMINE KINASE"/>
    <property type="match status" value="1"/>
</dbReference>
<protein>
    <recommendedName>
        <fullName evidence="6">Phosphotransferase</fullName>
        <ecNumber evidence="6">2.7.1.-</ecNumber>
    </recommendedName>
</protein>
<organism evidence="9 10">
    <name type="scientific">Candida glabrata</name>
    <name type="common">Yeast</name>
    <name type="synonym">Torulopsis glabrata</name>
    <dbReference type="NCBI Taxonomy" id="5478"/>
    <lineage>
        <taxon>Eukaryota</taxon>
        <taxon>Fungi</taxon>
        <taxon>Dikarya</taxon>
        <taxon>Ascomycota</taxon>
        <taxon>Saccharomycotina</taxon>
        <taxon>Saccharomycetes</taxon>
        <taxon>Saccharomycetales</taxon>
        <taxon>Saccharomycetaceae</taxon>
        <taxon>Nakaseomyces</taxon>
    </lineage>
</organism>
<dbReference type="GO" id="GO:0005524">
    <property type="term" value="F:ATP binding"/>
    <property type="evidence" value="ECO:0007669"/>
    <property type="project" value="UniProtKB-UniRule"/>
</dbReference>
<dbReference type="GO" id="GO:0005536">
    <property type="term" value="F:D-glucose binding"/>
    <property type="evidence" value="ECO:0007669"/>
    <property type="project" value="InterPro"/>
</dbReference>
<evidence type="ECO:0000313" key="9">
    <source>
        <dbReference type="EMBL" id="KTB08008.1"/>
    </source>
</evidence>
<keyword evidence="2 6" id="KW-0808">Transferase</keyword>
<dbReference type="PROSITE" id="PS51748">
    <property type="entry name" value="HEXOKINASE_2"/>
    <property type="match status" value="1"/>
</dbReference>